<dbReference type="InterPro" id="IPR043115">
    <property type="entry name" value="D212_cat_dom_sf"/>
</dbReference>
<feature type="domain" description="D212 catalytic" evidence="1">
    <location>
        <begin position="7"/>
        <end position="192"/>
    </location>
</feature>
<evidence type="ECO:0000313" key="2">
    <source>
        <dbReference type="EMBL" id="ABV26236.1"/>
    </source>
</evidence>
<sequence>MSETNSFKLKYWGDNPEGLLKINPYTGRELEFLGKLMKKLSLHVNYDLYIMPSGIGTLDTSLLPNYYHDISDKYDFTIFTLVNLNGKKVKWPLVYIDVSGSKYSDKESEKRYGKPVDAILKTKVDLAFKYNVAGRVYFVLSIDKEDKFRVLTALQVMNLYKKGIAKLDSFENGAKTPYFLIPRDQWKPFRELIVGIKNWYSTISEEFMYRVSGK</sequence>
<proteinExistence type="predicted"/>
<dbReference type="Pfam" id="PF12187">
    <property type="entry name" value="VirArc_Nuclease"/>
    <property type="match status" value="1"/>
</dbReference>
<dbReference type="Gene3D" id="3.40.1350.50">
    <property type="entry name" value="D212 PD-(D/E)XK nuclease, catalytic motif"/>
    <property type="match status" value="1"/>
</dbReference>
<reference evidence="2 3" key="1">
    <citation type="submission" date="2007-07" db="EMBL/GenBank/DDBJ databases">
        <title>Horizontal gene transfer between genetic elements sharing a same Sulfolobus host.</title>
        <authorList>
            <person name="Peng X."/>
        </authorList>
    </citation>
    <scope>NUCLEOTIDE SEQUENCE [LARGE SCALE GENOMIC DNA]</scope>
</reference>
<accession>B5KLG0</accession>
<dbReference type="OrthoDB" id="9356at10239"/>
<dbReference type="EMBL" id="EU030939">
    <property type="protein sequence ID" value="ABV26236.1"/>
    <property type="molecule type" value="Genomic_DNA"/>
</dbReference>
<dbReference type="KEGG" id="vg:6904143"/>
<keyword evidence="3" id="KW-1185">Reference proteome</keyword>
<dbReference type="GeneID" id="6904143"/>
<dbReference type="RefSeq" id="YP_002221480.1">
    <property type="nucleotide sequence ID" value="NC_011217.1"/>
</dbReference>
<protein>
    <recommendedName>
        <fullName evidence="1">D212 catalytic domain-containing protein</fullName>
    </recommendedName>
</protein>
<name>B5KLG0_9VIRU</name>
<dbReference type="Proteomes" id="UP000001855">
    <property type="component" value="Segment"/>
</dbReference>
<dbReference type="InterPro" id="IPR022012">
    <property type="entry name" value="D212_cat_dom"/>
</dbReference>
<organism evidence="2 3">
    <name type="scientific">Sulfolobus spindle-shaped virus 5</name>
    <dbReference type="NCBI Taxonomy" id="459291"/>
    <lineage>
        <taxon>Viruses</taxon>
        <taxon>Viruses incertae sedis</taxon>
        <taxon>Fuselloviridae</taxon>
        <taxon>Alphafusellovirus</taxon>
        <taxon>Alphafusellovirus hveragerdiense</taxon>
    </lineage>
</organism>
<evidence type="ECO:0000313" key="3">
    <source>
        <dbReference type="Proteomes" id="UP000001855"/>
    </source>
</evidence>
<evidence type="ECO:0000259" key="1">
    <source>
        <dbReference type="Pfam" id="PF12187"/>
    </source>
</evidence>